<dbReference type="Pfam" id="PF05504">
    <property type="entry name" value="Spore_GerAC"/>
    <property type="match status" value="1"/>
</dbReference>
<sequence>MAFVLGMGLDKAESGYRVTLQVVIPSSLTAPTVGGTGGGVPIVVTAFTVPTIYEAERQYSLISSRNGYFGHIRVLVIGEELARAGVGEVLDVLTRSREPRNDFYVMVAKDTTAEKALKVFTPLDKVPANKLFNSLDKSYKNTSKTVAVPLNRFIEDLISEGKNPVLTGVVVTGSAGEGDKKSNVEDSTPKASTLFHNVAVFKQDKMIGWLGDKETIGYNYLTNNVVKSSGPIDGDDGKPIIIEALHTTTKRKIKFIDGEPHIYIHVKAVCNIEDVHSKDNLEAERVIKQLERKSEERITLRMKTAVEQVNKKFNADIFGFGESIYHTSPKAWARLQQTQGDDYLKSLPIHYQVSVTINRIGITDKSFIDDIKE</sequence>
<dbReference type="GO" id="GO:0009847">
    <property type="term" value="P:spore germination"/>
    <property type="evidence" value="ECO:0007669"/>
    <property type="project" value="InterPro"/>
</dbReference>
<evidence type="ECO:0000259" key="8">
    <source>
        <dbReference type="Pfam" id="PF05504"/>
    </source>
</evidence>
<accession>A0A917CTR8</accession>
<keyword evidence="6" id="KW-0564">Palmitate</keyword>
<reference evidence="10" key="1">
    <citation type="journal article" date="2014" name="Int. J. Syst. Evol. Microbiol.">
        <title>Complete genome sequence of Corynebacterium casei LMG S-19264T (=DSM 44701T), isolated from a smear-ripened cheese.</title>
        <authorList>
            <consortium name="US DOE Joint Genome Institute (JGI-PGF)"/>
            <person name="Walter F."/>
            <person name="Albersmeier A."/>
            <person name="Kalinowski J."/>
            <person name="Ruckert C."/>
        </authorList>
    </citation>
    <scope>NUCLEOTIDE SEQUENCE</scope>
    <source>
        <strain evidence="10">CGMCC 1.16134</strain>
    </source>
</reference>
<proteinExistence type="inferred from homology"/>
<dbReference type="InterPro" id="IPR057336">
    <property type="entry name" value="GerAC_N"/>
</dbReference>
<keyword evidence="7" id="KW-0449">Lipoprotein</keyword>
<evidence type="ECO:0000313" key="10">
    <source>
        <dbReference type="EMBL" id="GGF99348.1"/>
    </source>
</evidence>
<feature type="domain" description="Spore germination GerAC-like C-terminal" evidence="8">
    <location>
        <begin position="197"/>
        <end position="361"/>
    </location>
</feature>
<keyword evidence="4" id="KW-0732">Signal</keyword>
<keyword evidence="5" id="KW-0472">Membrane</keyword>
<evidence type="ECO:0000313" key="11">
    <source>
        <dbReference type="Proteomes" id="UP000637643"/>
    </source>
</evidence>
<evidence type="ECO:0000256" key="5">
    <source>
        <dbReference type="ARBA" id="ARBA00023136"/>
    </source>
</evidence>
<dbReference type="AlphaFoldDB" id="A0A917CTR8"/>
<evidence type="ECO:0000256" key="1">
    <source>
        <dbReference type="ARBA" id="ARBA00004635"/>
    </source>
</evidence>
<evidence type="ECO:0000256" key="3">
    <source>
        <dbReference type="ARBA" id="ARBA00022544"/>
    </source>
</evidence>
<keyword evidence="11" id="KW-1185">Reference proteome</keyword>
<dbReference type="InterPro" id="IPR008844">
    <property type="entry name" value="Spore_GerAC-like"/>
</dbReference>
<dbReference type="GO" id="GO:0016020">
    <property type="term" value="C:membrane"/>
    <property type="evidence" value="ECO:0007669"/>
    <property type="project" value="UniProtKB-SubCell"/>
</dbReference>
<organism evidence="10 11">
    <name type="scientific">Paenibacillus albidus</name>
    <dbReference type="NCBI Taxonomy" id="2041023"/>
    <lineage>
        <taxon>Bacteria</taxon>
        <taxon>Bacillati</taxon>
        <taxon>Bacillota</taxon>
        <taxon>Bacilli</taxon>
        <taxon>Bacillales</taxon>
        <taxon>Paenibacillaceae</taxon>
        <taxon>Paenibacillus</taxon>
    </lineage>
</organism>
<evidence type="ECO:0000256" key="7">
    <source>
        <dbReference type="ARBA" id="ARBA00023288"/>
    </source>
</evidence>
<comment type="subcellular location">
    <subcellularLocation>
        <location evidence="1">Membrane</location>
        <topology evidence="1">Lipid-anchor</topology>
    </subcellularLocation>
</comment>
<reference evidence="10" key="2">
    <citation type="submission" date="2020-09" db="EMBL/GenBank/DDBJ databases">
        <authorList>
            <person name="Sun Q."/>
            <person name="Zhou Y."/>
        </authorList>
    </citation>
    <scope>NUCLEOTIDE SEQUENCE</scope>
    <source>
        <strain evidence="10">CGMCC 1.16134</strain>
    </source>
</reference>
<dbReference type="PANTHER" id="PTHR35789:SF1">
    <property type="entry name" value="SPORE GERMINATION PROTEIN B3"/>
    <property type="match status" value="1"/>
</dbReference>
<dbReference type="InterPro" id="IPR046953">
    <property type="entry name" value="Spore_GerAC-like_C"/>
</dbReference>
<evidence type="ECO:0000256" key="6">
    <source>
        <dbReference type="ARBA" id="ARBA00023139"/>
    </source>
</evidence>
<protein>
    <submittedName>
        <fullName evidence="10">Spore germination protein KC</fullName>
    </submittedName>
</protein>
<feature type="domain" description="Spore germination protein N-terminal" evidence="9">
    <location>
        <begin position="1"/>
        <end position="169"/>
    </location>
</feature>
<dbReference type="EMBL" id="BMKR01000028">
    <property type="protein sequence ID" value="GGF99348.1"/>
    <property type="molecule type" value="Genomic_DNA"/>
</dbReference>
<comment type="similarity">
    <text evidence="2">Belongs to the GerABKC lipoprotein family.</text>
</comment>
<dbReference type="Proteomes" id="UP000637643">
    <property type="component" value="Unassembled WGS sequence"/>
</dbReference>
<evidence type="ECO:0000256" key="4">
    <source>
        <dbReference type="ARBA" id="ARBA00022729"/>
    </source>
</evidence>
<gene>
    <name evidence="10" type="primary">gerKC</name>
    <name evidence="10" type="ORF">GCM10010912_50150</name>
</gene>
<keyword evidence="3" id="KW-0309">Germination</keyword>
<comment type="caution">
    <text evidence="10">The sequence shown here is derived from an EMBL/GenBank/DDBJ whole genome shotgun (WGS) entry which is preliminary data.</text>
</comment>
<evidence type="ECO:0000259" key="9">
    <source>
        <dbReference type="Pfam" id="PF25198"/>
    </source>
</evidence>
<evidence type="ECO:0000256" key="2">
    <source>
        <dbReference type="ARBA" id="ARBA00007886"/>
    </source>
</evidence>
<dbReference type="Pfam" id="PF25198">
    <property type="entry name" value="Spore_GerAC_N"/>
    <property type="match status" value="1"/>
</dbReference>
<dbReference type="NCBIfam" id="TIGR02887">
    <property type="entry name" value="spore_ger_x_C"/>
    <property type="match status" value="1"/>
</dbReference>
<dbReference type="Gene3D" id="3.30.300.210">
    <property type="entry name" value="Nutrient germinant receptor protein C, domain 3"/>
    <property type="match status" value="1"/>
</dbReference>
<dbReference type="InterPro" id="IPR038501">
    <property type="entry name" value="Spore_GerAC_C_sf"/>
</dbReference>
<name>A0A917CTR8_9BACL</name>
<dbReference type="PANTHER" id="PTHR35789">
    <property type="entry name" value="SPORE GERMINATION PROTEIN B3"/>
    <property type="match status" value="1"/>
</dbReference>